<dbReference type="RefSeq" id="XP_002668597.1">
    <property type="nucleotide sequence ID" value="XM_002668551.1"/>
</dbReference>
<dbReference type="InterPro" id="IPR056822">
    <property type="entry name" value="TEN_NHL"/>
</dbReference>
<evidence type="ECO:0000313" key="2">
    <source>
        <dbReference type="EMBL" id="EFC35853.1"/>
    </source>
</evidence>
<organism evidence="3">
    <name type="scientific">Naegleria gruberi</name>
    <name type="common">Amoeba</name>
    <dbReference type="NCBI Taxonomy" id="5762"/>
    <lineage>
        <taxon>Eukaryota</taxon>
        <taxon>Discoba</taxon>
        <taxon>Heterolobosea</taxon>
        <taxon>Tetramitia</taxon>
        <taxon>Eutetramitia</taxon>
        <taxon>Vahlkampfiidae</taxon>
        <taxon>Naegleria</taxon>
    </lineage>
</organism>
<name>D2W502_NAEGR</name>
<dbReference type="Gene3D" id="2.120.10.30">
    <property type="entry name" value="TolB, C-terminal domain"/>
    <property type="match status" value="1"/>
</dbReference>
<feature type="domain" description="Teneurin NHL" evidence="1">
    <location>
        <begin position="103"/>
        <end position="154"/>
    </location>
</feature>
<dbReference type="KEGG" id="ngr:NAEGRDRAFT_76490"/>
<accession>D2W502</accession>
<gene>
    <name evidence="2" type="ORF">NAEGRDRAFT_76490</name>
</gene>
<feature type="domain" description="Teneurin NHL" evidence="1">
    <location>
        <begin position="161"/>
        <end position="210"/>
    </location>
</feature>
<dbReference type="Pfam" id="PF25021">
    <property type="entry name" value="TEN_NHL"/>
    <property type="match status" value="3"/>
</dbReference>
<dbReference type="OrthoDB" id="342730at2759"/>
<dbReference type="Gene3D" id="2.40.10.500">
    <property type="match status" value="1"/>
</dbReference>
<dbReference type="AlphaFoldDB" id="D2W502"/>
<dbReference type="PANTHER" id="PTHR46388:SF2">
    <property type="entry name" value="NHL REPEAT-CONTAINING PROTEIN 2"/>
    <property type="match status" value="1"/>
</dbReference>
<dbReference type="InterPro" id="IPR011042">
    <property type="entry name" value="6-blade_b-propeller_TolB-like"/>
</dbReference>
<dbReference type="GeneID" id="8860638"/>
<dbReference type="VEuPathDB" id="AmoebaDB:NAEGRDRAFT_76490"/>
<dbReference type="SUPFAM" id="SSF101898">
    <property type="entry name" value="NHL repeat"/>
    <property type="match status" value="1"/>
</dbReference>
<dbReference type="EMBL" id="GG739003">
    <property type="protein sequence ID" value="EFC35853.1"/>
    <property type="molecule type" value="Genomic_DNA"/>
</dbReference>
<reference evidence="2 3" key="1">
    <citation type="journal article" date="2010" name="Cell">
        <title>The genome of Naegleria gruberi illuminates early eukaryotic versatility.</title>
        <authorList>
            <person name="Fritz-Laylin L.K."/>
            <person name="Prochnik S.E."/>
            <person name="Ginger M.L."/>
            <person name="Dacks J.B."/>
            <person name="Carpenter M.L."/>
            <person name="Field M.C."/>
            <person name="Kuo A."/>
            <person name="Paredez A."/>
            <person name="Chapman J."/>
            <person name="Pham J."/>
            <person name="Shu S."/>
            <person name="Neupane R."/>
            <person name="Cipriano M."/>
            <person name="Mancuso J."/>
            <person name="Tu H."/>
            <person name="Salamov A."/>
            <person name="Lindquist E."/>
            <person name="Shapiro H."/>
            <person name="Lucas S."/>
            <person name="Grigoriev I.V."/>
            <person name="Cande W.Z."/>
            <person name="Fulton C."/>
            <person name="Rokhsar D.S."/>
            <person name="Dawson S.C."/>
        </authorList>
    </citation>
    <scope>NUCLEOTIDE SEQUENCE [LARGE SCALE GENOMIC DNA]</scope>
    <source>
        <strain evidence="2 3">NEG-M</strain>
    </source>
</reference>
<keyword evidence="3" id="KW-1185">Reference proteome</keyword>
<dbReference type="eggNOG" id="KOG4659">
    <property type="taxonomic scope" value="Eukaryota"/>
</dbReference>
<dbReference type="InParanoid" id="D2W502"/>
<feature type="domain" description="Teneurin NHL" evidence="1">
    <location>
        <begin position="4"/>
        <end position="87"/>
    </location>
</feature>
<proteinExistence type="predicted"/>
<evidence type="ECO:0000259" key="1">
    <source>
        <dbReference type="Pfam" id="PF25021"/>
    </source>
</evidence>
<dbReference type="PANTHER" id="PTHR46388">
    <property type="entry name" value="NHL REPEAT-CONTAINING PROTEIN 2"/>
    <property type="match status" value="1"/>
</dbReference>
<sequence length="223" mass="23932">MVQLNYPTSVFVSENGEVYISDYLNNRVRKVLQNGNIVTIAGNGKLGCSGDGGLAINAELNCPMNVFVFNEEVYITDSANHRIRKVSKSGIIETIAGNGNEGFSGDDGLATQAQLNCPMSTFVNSNGEIYITDSNNFRIRKVQRNGIIKTIAGNGNDGFEGDGSSATNAQLNYPMHVFVSSNDEMYISDSGNNAIRKVSRNGIIETVAGEGPYSQGYSGDVSF</sequence>
<evidence type="ECO:0000313" key="3">
    <source>
        <dbReference type="Proteomes" id="UP000006671"/>
    </source>
</evidence>
<protein>
    <submittedName>
        <fullName evidence="2">Predicted protein</fullName>
    </submittedName>
</protein>
<dbReference type="Proteomes" id="UP000006671">
    <property type="component" value="Unassembled WGS sequence"/>
</dbReference>
<dbReference type="OMA" id="HRIMKVA"/>